<reference evidence="5" key="1">
    <citation type="submission" date="2019-10" db="EMBL/GenBank/DDBJ databases">
        <title>Conservation and host-specific expression of non-tandemly repeated heterogenous ribosome RNA gene in arbuscular mycorrhizal fungi.</title>
        <authorList>
            <person name="Maeda T."/>
            <person name="Kobayashi Y."/>
            <person name="Nakagawa T."/>
            <person name="Ezawa T."/>
            <person name="Yamaguchi K."/>
            <person name="Bino T."/>
            <person name="Nishimoto Y."/>
            <person name="Shigenobu S."/>
            <person name="Kawaguchi M."/>
        </authorList>
    </citation>
    <scope>NUCLEOTIDE SEQUENCE</scope>
    <source>
        <strain evidence="5">HR1</strain>
    </source>
</reference>
<dbReference type="AlphaFoldDB" id="A0A8H3LLL2"/>
<dbReference type="InterPro" id="IPR029063">
    <property type="entry name" value="SAM-dependent_MTases_sf"/>
</dbReference>
<keyword evidence="2 3" id="KW-0694">RNA-binding</keyword>
<evidence type="ECO:0000256" key="1">
    <source>
        <dbReference type="ARBA" id="ARBA00022555"/>
    </source>
</evidence>
<gene>
    <name evidence="5" type="ORF">RCL2_001536000</name>
</gene>
<sequence>MDSDKSTVTNVKFNDFTKIGFRIGKILSATLLSKARKPAYKLQVDFGEIGKKVSSAQLPANYEVEQVIGKSVVGIVNLPPRRIAGVKSEVLIVGFPDSQVLSIEPLEENEGAFHVKLDAGEYGEKLAFLDDIDKETVNTLIGSQVAVLLNLEPEDIPDQKCNAILLTFLAAQSDNTKRAVRLPLGIDGNGQYLYLFYVTNSSLEPRETYEFYRSGGPGSKIMNEENYPGSIKSFLLDELCYIIKILSEGKYYVLLEIGSANSIKALTIVQKNYKYYGIDVNSRFVREATQNFVEKNISDKAKVKLMSFFELDSSFEAFDINEKVLIVLPFNLFGNLGNPKKSLEKLFILCQDFIISYYKINRTSYLAREEYYKKCEYKNLNYTKDYSQAKFTSSEGLCSITYDPEYIERIIHELVQELKPSFKIDMVHNSFNLIGLATYVRFNPSPDTSRSYKCSYSVFAKIREKILFHNKIKHRSKKNVSKADDTLILIIYSKFFTMCSRSVSGYTQRYMILISLRQILCKGGFSVRNRIKLCYVIADA</sequence>
<dbReference type="SUPFAM" id="SSF50249">
    <property type="entry name" value="Nucleic acid-binding proteins"/>
    <property type="match status" value="1"/>
</dbReference>
<dbReference type="CDD" id="cd02798">
    <property type="entry name" value="tRNA_bind_CsaA"/>
    <property type="match status" value="1"/>
</dbReference>
<evidence type="ECO:0000313" key="6">
    <source>
        <dbReference type="Proteomes" id="UP000615446"/>
    </source>
</evidence>
<dbReference type="InterPro" id="IPR051270">
    <property type="entry name" value="Tyrosine-tRNA_ligase_regulator"/>
</dbReference>
<dbReference type="OrthoDB" id="19141at2759"/>
<evidence type="ECO:0000256" key="2">
    <source>
        <dbReference type="ARBA" id="ARBA00022884"/>
    </source>
</evidence>
<dbReference type="SUPFAM" id="SSF53335">
    <property type="entry name" value="S-adenosyl-L-methionine-dependent methyltransferases"/>
    <property type="match status" value="1"/>
</dbReference>
<proteinExistence type="predicted"/>
<dbReference type="PANTHER" id="PTHR11586:SF37">
    <property type="entry name" value="TRNA-BINDING DOMAIN-CONTAINING PROTEIN"/>
    <property type="match status" value="1"/>
</dbReference>
<dbReference type="NCBIfam" id="NF007494">
    <property type="entry name" value="PRK10089.1-3"/>
    <property type="match status" value="1"/>
</dbReference>
<dbReference type="Pfam" id="PF01588">
    <property type="entry name" value="tRNA_bind"/>
    <property type="match status" value="1"/>
</dbReference>
<dbReference type="InterPro" id="IPR012340">
    <property type="entry name" value="NA-bd_OB-fold"/>
</dbReference>
<protein>
    <submittedName>
        <fullName evidence="5">tRNA-binding protein</fullName>
    </submittedName>
</protein>
<comment type="caution">
    <text evidence="5">The sequence shown here is derived from an EMBL/GenBank/DDBJ whole genome shotgun (WGS) entry which is preliminary data.</text>
</comment>
<dbReference type="PANTHER" id="PTHR11586">
    <property type="entry name" value="TRNA-AMINOACYLATION COFACTOR ARC1 FAMILY MEMBER"/>
    <property type="match status" value="1"/>
</dbReference>
<name>A0A8H3LLL2_9GLOM</name>
<dbReference type="EMBL" id="BLAL01000178">
    <property type="protein sequence ID" value="GES88405.1"/>
    <property type="molecule type" value="Genomic_DNA"/>
</dbReference>
<evidence type="ECO:0000259" key="4">
    <source>
        <dbReference type="PROSITE" id="PS50886"/>
    </source>
</evidence>
<evidence type="ECO:0000313" key="5">
    <source>
        <dbReference type="EMBL" id="GES88405.1"/>
    </source>
</evidence>
<organism evidence="5 6">
    <name type="scientific">Rhizophagus clarus</name>
    <dbReference type="NCBI Taxonomy" id="94130"/>
    <lineage>
        <taxon>Eukaryota</taxon>
        <taxon>Fungi</taxon>
        <taxon>Fungi incertae sedis</taxon>
        <taxon>Mucoromycota</taxon>
        <taxon>Glomeromycotina</taxon>
        <taxon>Glomeromycetes</taxon>
        <taxon>Glomerales</taxon>
        <taxon>Glomeraceae</taxon>
        <taxon>Rhizophagus</taxon>
    </lineage>
</organism>
<dbReference type="PROSITE" id="PS50886">
    <property type="entry name" value="TRBD"/>
    <property type="match status" value="1"/>
</dbReference>
<feature type="domain" description="TRNA-binding" evidence="4">
    <location>
        <begin position="15"/>
        <end position="127"/>
    </location>
</feature>
<dbReference type="InterPro" id="IPR002547">
    <property type="entry name" value="tRNA-bd_dom"/>
</dbReference>
<dbReference type="GO" id="GO:0000049">
    <property type="term" value="F:tRNA binding"/>
    <property type="evidence" value="ECO:0007669"/>
    <property type="project" value="UniProtKB-UniRule"/>
</dbReference>
<dbReference type="Gene3D" id="2.40.50.140">
    <property type="entry name" value="Nucleic acid-binding proteins"/>
    <property type="match status" value="1"/>
</dbReference>
<evidence type="ECO:0000256" key="3">
    <source>
        <dbReference type="PROSITE-ProRule" id="PRU00209"/>
    </source>
</evidence>
<dbReference type="Gene3D" id="3.40.50.150">
    <property type="entry name" value="Vaccinia Virus protein VP39"/>
    <property type="match status" value="1"/>
</dbReference>
<dbReference type="Proteomes" id="UP000615446">
    <property type="component" value="Unassembled WGS sequence"/>
</dbReference>
<accession>A0A8H3LLL2</accession>
<keyword evidence="1 3" id="KW-0820">tRNA-binding</keyword>